<comment type="caution">
    <text evidence="11">The sequence shown here is derived from an EMBL/GenBank/DDBJ whole genome shotgun (WGS) entry which is preliminary data.</text>
</comment>
<dbReference type="Proteomes" id="UP000215455">
    <property type="component" value="Unassembled WGS sequence"/>
</dbReference>
<gene>
    <name evidence="11" type="ORF">PSUM_20955</name>
</gene>
<sequence>MKLSGLVTWPVLLQRWQRLSLREQRLLLVLVAFVFGVAAFSLVWQPTQQRLAAAERQYQQQLALTAQLQLARPRSMREPVTQPLSLHVSESATEAGLELHQVNTDGDQLRLNLSGDAKALLAWLDRIERDGTALQSLTLEKRNAVLEAQIVLR</sequence>
<keyword evidence="12" id="KW-1185">Reference proteome</keyword>
<keyword evidence="9 10" id="KW-0472">Membrane</keyword>
<evidence type="ECO:0000256" key="2">
    <source>
        <dbReference type="ARBA" id="ARBA00010637"/>
    </source>
</evidence>
<reference evidence="11 12" key="1">
    <citation type="submission" date="2017-06" db="EMBL/GenBank/DDBJ databases">
        <authorList>
            <person name="Furmanczyk E.M."/>
        </authorList>
    </citation>
    <scope>NUCLEOTIDE SEQUENCE [LARGE SCALE GENOMIC DNA]</scope>
    <source>
        <strain evidence="11 12">DSM 16611</strain>
    </source>
</reference>
<comment type="subcellular location">
    <subcellularLocation>
        <location evidence="1">Cell inner membrane</location>
        <topology evidence="1">Single-pass membrane protein</topology>
    </subcellularLocation>
</comment>
<evidence type="ECO:0000256" key="6">
    <source>
        <dbReference type="ARBA" id="ARBA00022692"/>
    </source>
</evidence>
<keyword evidence="3" id="KW-0813">Transport</keyword>
<keyword evidence="8 10" id="KW-1133">Transmembrane helix</keyword>
<evidence type="ECO:0000313" key="12">
    <source>
        <dbReference type="Proteomes" id="UP000215455"/>
    </source>
</evidence>
<dbReference type="InterPro" id="IPR007690">
    <property type="entry name" value="T2SS_GspM"/>
</dbReference>
<evidence type="ECO:0000256" key="7">
    <source>
        <dbReference type="ARBA" id="ARBA00022927"/>
    </source>
</evidence>
<keyword evidence="7" id="KW-0653">Protein transport</keyword>
<dbReference type="SUPFAM" id="SSF103054">
    <property type="entry name" value="General secretion pathway protein M, EpsM"/>
    <property type="match status" value="1"/>
</dbReference>
<keyword evidence="6 10" id="KW-0812">Transmembrane</keyword>
<feature type="transmembrane region" description="Helical" evidence="10">
    <location>
        <begin position="26"/>
        <end position="44"/>
    </location>
</feature>
<protein>
    <submittedName>
        <fullName evidence="11">Type II secretory protein PulM</fullName>
    </submittedName>
</protein>
<keyword evidence="4" id="KW-1003">Cell membrane</keyword>
<organism evidence="11 12">
    <name type="scientific">Pseudomonas umsongensis</name>
    <dbReference type="NCBI Taxonomy" id="198618"/>
    <lineage>
        <taxon>Bacteria</taxon>
        <taxon>Pseudomonadati</taxon>
        <taxon>Pseudomonadota</taxon>
        <taxon>Gammaproteobacteria</taxon>
        <taxon>Pseudomonadales</taxon>
        <taxon>Pseudomonadaceae</taxon>
        <taxon>Pseudomonas</taxon>
    </lineage>
</organism>
<evidence type="ECO:0000256" key="5">
    <source>
        <dbReference type="ARBA" id="ARBA00022519"/>
    </source>
</evidence>
<keyword evidence="5" id="KW-0997">Cell inner membrane</keyword>
<evidence type="ECO:0000256" key="4">
    <source>
        <dbReference type="ARBA" id="ARBA00022475"/>
    </source>
</evidence>
<evidence type="ECO:0000256" key="1">
    <source>
        <dbReference type="ARBA" id="ARBA00004377"/>
    </source>
</evidence>
<dbReference type="EMBL" id="NIWU01000004">
    <property type="protein sequence ID" value="OXR30581.1"/>
    <property type="molecule type" value="Genomic_DNA"/>
</dbReference>
<evidence type="ECO:0000256" key="10">
    <source>
        <dbReference type="SAM" id="Phobius"/>
    </source>
</evidence>
<dbReference type="GeneID" id="72192394"/>
<dbReference type="Pfam" id="PF04612">
    <property type="entry name" value="T2SSM"/>
    <property type="match status" value="1"/>
</dbReference>
<comment type="similarity">
    <text evidence="2">Belongs to the GSP M family.</text>
</comment>
<proteinExistence type="inferred from homology"/>
<evidence type="ECO:0000256" key="3">
    <source>
        <dbReference type="ARBA" id="ARBA00022448"/>
    </source>
</evidence>
<dbReference type="RefSeq" id="WP_020796170.1">
    <property type="nucleotide sequence ID" value="NZ_CP044409.1"/>
</dbReference>
<accession>A0ABX4DSY8</accession>
<name>A0ABX4DSY8_9PSED</name>
<evidence type="ECO:0000313" key="11">
    <source>
        <dbReference type="EMBL" id="OXR30581.1"/>
    </source>
</evidence>
<evidence type="ECO:0000256" key="9">
    <source>
        <dbReference type="ARBA" id="ARBA00023136"/>
    </source>
</evidence>
<evidence type="ECO:0000256" key="8">
    <source>
        <dbReference type="ARBA" id="ARBA00022989"/>
    </source>
</evidence>
<dbReference type="Gene3D" id="3.30.1360.100">
    <property type="entry name" value="General secretion pathway protein M, EpsM"/>
    <property type="match status" value="1"/>
</dbReference>
<dbReference type="InterPro" id="IPR023229">
    <property type="entry name" value="T2SS_M_periplasmic_sf"/>
</dbReference>